<gene>
    <name evidence="2" type="primary">yojL_1</name>
    <name evidence="2" type="ORF">NCTC129_05517</name>
</gene>
<dbReference type="AlphaFoldDB" id="A0A447N7M0"/>
<organism evidence="2 3">
    <name type="scientific">Salmonella enterica I</name>
    <dbReference type="NCBI Taxonomy" id="59201"/>
    <lineage>
        <taxon>Bacteria</taxon>
        <taxon>Pseudomonadati</taxon>
        <taxon>Pseudomonadota</taxon>
        <taxon>Gammaproteobacteria</taxon>
        <taxon>Enterobacterales</taxon>
        <taxon>Enterobacteriaceae</taxon>
        <taxon>Salmonella</taxon>
    </lineage>
</organism>
<proteinExistence type="predicted"/>
<evidence type="ECO:0000256" key="1">
    <source>
        <dbReference type="SAM" id="SignalP"/>
    </source>
</evidence>
<reference evidence="2 3" key="1">
    <citation type="submission" date="2018-12" db="EMBL/GenBank/DDBJ databases">
        <authorList>
            <consortium name="Pathogen Informatics"/>
        </authorList>
    </citation>
    <scope>NUCLEOTIDE SEQUENCE [LARGE SCALE GENOMIC DNA]</scope>
    <source>
        <strain evidence="2 3">NCTC129</strain>
    </source>
</reference>
<feature type="signal peptide" evidence="1">
    <location>
        <begin position="1"/>
        <end position="23"/>
    </location>
</feature>
<accession>A0A447N7M0</accession>
<keyword evidence="1" id="KW-0732">Signal</keyword>
<dbReference type="EMBL" id="LR134140">
    <property type="protein sequence ID" value="VDZ99212.1"/>
    <property type="molecule type" value="Genomic_DNA"/>
</dbReference>
<protein>
    <submittedName>
        <fullName evidence="2">Thiamine biosynthesis protein</fullName>
    </submittedName>
</protein>
<feature type="chain" id="PRO_5019418944" evidence="1">
    <location>
        <begin position="24"/>
        <end position="62"/>
    </location>
</feature>
<evidence type="ECO:0000313" key="3">
    <source>
        <dbReference type="Proteomes" id="UP000282086"/>
    </source>
</evidence>
<name>A0A447N7M0_SALET</name>
<dbReference type="PROSITE" id="PS51257">
    <property type="entry name" value="PROKAR_LIPOPROTEIN"/>
    <property type="match status" value="1"/>
</dbReference>
<dbReference type="Proteomes" id="UP000282086">
    <property type="component" value="Chromosome"/>
</dbReference>
<sequence length="62" mass="6889">MKMTFCRAVCLAAAFLLMGCDEAPETTTASPAAQVLEGKTMGTLWRVSVGWYRCETRRRVTD</sequence>
<evidence type="ECO:0000313" key="2">
    <source>
        <dbReference type="EMBL" id="VDZ99212.1"/>
    </source>
</evidence>